<sequence>MPPKRKSKALAEVSTPKASATPAHDEDAMDVDTPKASETPRAADTPVAAKPNHPLESEVLGDLWTEDQISSLFKAIIRWKPSGMHKHFRIIAISEHLRNHGFDPDVETHTRIPGIWTKLRQFFDMEMIDERDNSFDYVRSLGGDEAPEEIYNDFDLPPTDFHDLMWARAAADENEPDNWSDTDAEAETPAATKKQMRKRKRGDAASVAGSATAKTRRSSTVEDTDRDTPAASSPAKTESVESEHDDEEEEEEEEEEEDEGEDSDDSSSEEEEEEEETEAPTTRSGRSGSTRGNRGRGRGRPKGGRKKN</sequence>
<comment type="caution">
    <text evidence="9">The sequence shown here is derived from an EMBL/GenBank/DDBJ whole genome shotgun (WGS) entry which is preliminary data.</text>
</comment>
<dbReference type="GO" id="GO:0006357">
    <property type="term" value="P:regulation of transcription by RNA polymerase II"/>
    <property type="evidence" value="ECO:0007669"/>
    <property type="project" value="TreeGrafter"/>
</dbReference>
<dbReference type="AlphaFoldDB" id="A0A7C8MKS9"/>
<feature type="region of interest" description="Disordered" evidence="8">
    <location>
        <begin position="172"/>
        <end position="308"/>
    </location>
</feature>
<dbReference type="InParanoid" id="A0A7C8MKS9"/>
<gene>
    <name evidence="9" type="ORF">GQX73_g6276</name>
</gene>
<evidence type="ECO:0000256" key="5">
    <source>
        <dbReference type="ARBA" id="ARBA00023163"/>
    </source>
</evidence>
<dbReference type="GO" id="GO:0006325">
    <property type="term" value="P:chromatin organization"/>
    <property type="evidence" value="ECO:0007669"/>
    <property type="project" value="UniProtKB-KW"/>
</dbReference>
<dbReference type="PANTHER" id="PTHR13581:SF5">
    <property type="entry name" value="MRG_MORF4L-BINDING PROTEIN"/>
    <property type="match status" value="1"/>
</dbReference>
<dbReference type="EMBL" id="WUBL01000070">
    <property type="protein sequence ID" value="KAF2967332.1"/>
    <property type="molecule type" value="Genomic_DNA"/>
</dbReference>
<feature type="compositionally biased region" description="Acidic residues" evidence="8">
    <location>
        <begin position="172"/>
        <end position="186"/>
    </location>
</feature>
<dbReference type="Pfam" id="PF07904">
    <property type="entry name" value="Eaf7"/>
    <property type="match status" value="1"/>
</dbReference>
<evidence type="ECO:0000256" key="7">
    <source>
        <dbReference type="ARBA" id="ARBA00025178"/>
    </source>
</evidence>
<protein>
    <recommendedName>
        <fullName evidence="11">CT20 family protein</fullName>
    </recommendedName>
</protein>
<comment type="similarity">
    <text evidence="2">Belongs to the EAF7 family.</text>
</comment>
<proteinExistence type="inferred from homology"/>
<dbReference type="GO" id="GO:0035267">
    <property type="term" value="C:NuA4 histone acetyltransferase complex"/>
    <property type="evidence" value="ECO:0007669"/>
    <property type="project" value="TreeGrafter"/>
</dbReference>
<evidence type="ECO:0000313" key="9">
    <source>
        <dbReference type="EMBL" id="KAF2967332.1"/>
    </source>
</evidence>
<dbReference type="Proteomes" id="UP000481858">
    <property type="component" value="Unassembled WGS sequence"/>
</dbReference>
<evidence type="ECO:0008006" key="11">
    <source>
        <dbReference type="Google" id="ProtNLM"/>
    </source>
</evidence>
<keyword evidence="5" id="KW-0804">Transcription</keyword>
<keyword evidence="10" id="KW-1185">Reference proteome</keyword>
<keyword evidence="6" id="KW-0539">Nucleus</keyword>
<dbReference type="InterPro" id="IPR012423">
    <property type="entry name" value="Eaf7/MRGBP"/>
</dbReference>
<evidence type="ECO:0000256" key="2">
    <source>
        <dbReference type="ARBA" id="ARBA00007117"/>
    </source>
</evidence>
<keyword evidence="3" id="KW-0156">Chromatin regulator</keyword>
<feature type="compositionally biased region" description="Acidic residues" evidence="8">
    <location>
        <begin position="243"/>
        <end position="278"/>
    </location>
</feature>
<evidence type="ECO:0000256" key="3">
    <source>
        <dbReference type="ARBA" id="ARBA00022853"/>
    </source>
</evidence>
<dbReference type="PANTHER" id="PTHR13581">
    <property type="entry name" value="MRG-BINDING PROTEIN"/>
    <property type="match status" value="1"/>
</dbReference>
<keyword evidence="4" id="KW-0805">Transcription regulation</keyword>
<organism evidence="9 10">
    <name type="scientific">Xylaria multiplex</name>
    <dbReference type="NCBI Taxonomy" id="323545"/>
    <lineage>
        <taxon>Eukaryota</taxon>
        <taxon>Fungi</taxon>
        <taxon>Dikarya</taxon>
        <taxon>Ascomycota</taxon>
        <taxon>Pezizomycotina</taxon>
        <taxon>Sordariomycetes</taxon>
        <taxon>Xylariomycetidae</taxon>
        <taxon>Xylariales</taxon>
        <taxon>Xylariaceae</taxon>
        <taxon>Xylaria</taxon>
    </lineage>
</organism>
<accession>A0A7C8MKS9</accession>
<name>A0A7C8MKS9_9PEZI</name>
<reference evidence="9 10" key="1">
    <citation type="submission" date="2019-12" db="EMBL/GenBank/DDBJ databases">
        <title>Draft genome sequence of the ascomycete Xylaria multiplex DSM 110363.</title>
        <authorList>
            <person name="Buettner E."/>
            <person name="Kellner H."/>
        </authorList>
    </citation>
    <scope>NUCLEOTIDE SEQUENCE [LARGE SCALE GENOMIC DNA]</scope>
    <source>
        <strain evidence="9 10">DSM 110363</strain>
    </source>
</reference>
<comment type="function">
    <text evidence="7">Component of the NuA4 histone acetyltransferase complex which is involved in transcriptional activation of selected genes principally by acetylation of nucleosomal histone H4 and H2A. The NuA4 complex is also involved in DNA repair.</text>
</comment>
<evidence type="ECO:0000313" key="10">
    <source>
        <dbReference type="Proteomes" id="UP000481858"/>
    </source>
</evidence>
<comment type="subcellular location">
    <subcellularLocation>
        <location evidence="1">Nucleus</location>
    </subcellularLocation>
</comment>
<feature type="compositionally biased region" description="Low complexity" evidence="8">
    <location>
        <begin position="280"/>
        <end position="292"/>
    </location>
</feature>
<evidence type="ECO:0000256" key="8">
    <source>
        <dbReference type="SAM" id="MobiDB-lite"/>
    </source>
</evidence>
<feature type="region of interest" description="Disordered" evidence="8">
    <location>
        <begin position="1"/>
        <end position="53"/>
    </location>
</feature>
<dbReference type="OrthoDB" id="5595141at2759"/>
<evidence type="ECO:0000256" key="1">
    <source>
        <dbReference type="ARBA" id="ARBA00004123"/>
    </source>
</evidence>
<evidence type="ECO:0000256" key="6">
    <source>
        <dbReference type="ARBA" id="ARBA00023242"/>
    </source>
</evidence>
<dbReference type="GO" id="GO:0005634">
    <property type="term" value="C:nucleus"/>
    <property type="evidence" value="ECO:0007669"/>
    <property type="project" value="UniProtKB-SubCell"/>
</dbReference>
<feature type="compositionally biased region" description="Basic residues" evidence="8">
    <location>
        <begin position="293"/>
        <end position="308"/>
    </location>
</feature>
<evidence type="ECO:0000256" key="4">
    <source>
        <dbReference type="ARBA" id="ARBA00023015"/>
    </source>
</evidence>